<dbReference type="Proteomes" id="UP000501421">
    <property type="component" value="Chromosome"/>
</dbReference>
<reference evidence="4" key="1">
    <citation type="journal article" date="2020" name="Microbiol. Resour. Announc.">
        <title>Complete Genome Sequence of Geobacillus sp. Strain E55-1, Isolated from Mine Geyser in Japan.</title>
        <authorList>
            <person name="Miyazaki K."/>
            <person name="Hase E."/>
            <person name="Tokito N."/>
        </authorList>
    </citation>
    <scope>NUCLEOTIDE SEQUENCE [LARGE SCALE GENOMIC DNA]</scope>
    <source>
        <strain evidence="4">E55-1</strain>
    </source>
</reference>
<dbReference type="GO" id="GO:0005829">
    <property type="term" value="C:cytosol"/>
    <property type="evidence" value="ECO:0007669"/>
    <property type="project" value="TreeGrafter"/>
</dbReference>
<dbReference type="Pfam" id="PF10609">
    <property type="entry name" value="ParA"/>
    <property type="match status" value="1"/>
</dbReference>
<keyword evidence="4" id="KW-1185">Reference proteome</keyword>
<keyword evidence="1" id="KW-0547">Nucleotide-binding</keyword>
<evidence type="ECO:0000313" key="4">
    <source>
        <dbReference type="Proteomes" id="UP000501421"/>
    </source>
</evidence>
<dbReference type="EMBL" id="AP022557">
    <property type="protein sequence ID" value="BBW96670.1"/>
    <property type="molecule type" value="Genomic_DNA"/>
</dbReference>
<dbReference type="InterPro" id="IPR025501">
    <property type="entry name" value="MinD_FleN"/>
</dbReference>
<dbReference type="PANTHER" id="PTHR43384:SF4">
    <property type="entry name" value="CELLULOSE BIOSYNTHESIS PROTEIN BCSQ-RELATED"/>
    <property type="match status" value="1"/>
</dbReference>
<dbReference type="Gene3D" id="3.40.50.300">
    <property type="entry name" value="P-loop containing nucleotide triphosphate hydrolases"/>
    <property type="match status" value="1"/>
</dbReference>
<accession>A0A679FL60</accession>
<dbReference type="AlphaFoldDB" id="A0A679FL60"/>
<dbReference type="InterPro" id="IPR027417">
    <property type="entry name" value="P-loop_NTPase"/>
</dbReference>
<evidence type="ECO:0000313" key="3">
    <source>
        <dbReference type="EMBL" id="BBW96670.1"/>
    </source>
</evidence>
<organism evidence="3 4">
    <name type="scientific">Geobacillus subterraneus</name>
    <dbReference type="NCBI Taxonomy" id="129338"/>
    <lineage>
        <taxon>Bacteria</taxon>
        <taxon>Bacillati</taxon>
        <taxon>Bacillota</taxon>
        <taxon>Bacilli</taxon>
        <taxon>Bacillales</taxon>
        <taxon>Anoxybacillaceae</taxon>
        <taxon>Geobacillus</taxon>
    </lineage>
</organism>
<dbReference type="GO" id="GO:0005524">
    <property type="term" value="F:ATP binding"/>
    <property type="evidence" value="ECO:0007669"/>
    <property type="project" value="UniProtKB-KW"/>
</dbReference>
<dbReference type="PIRSF" id="PIRSF003092">
    <property type="entry name" value="MinD"/>
    <property type="match status" value="1"/>
</dbReference>
<dbReference type="PANTHER" id="PTHR43384">
    <property type="entry name" value="SEPTUM SITE-DETERMINING PROTEIN MIND HOMOLOG, CHLOROPLASTIC-RELATED"/>
    <property type="match status" value="1"/>
</dbReference>
<evidence type="ECO:0000256" key="1">
    <source>
        <dbReference type="ARBA" id="ARBA00022741"/>
    </source>
</evidence>
<dbReference type="SUPFAM" id="SSF52540">
    <property type="entry name" value="P-loop containing nucleoside triphosphate hydrolases"/>
    <property type="match status" value="1"/>
</dbReference>
<dbReference type="GO" id="GO:0009898">
    <property type="term" value="C:cytoplasmic side of plasma membrane"/>
    <property type="evidence" value="ECO:0007669"/>
    <property type="project" value="TreeGrafter"/>
</dbReference>
<dbReference type="InterPro" id="IPR033875">
    <property type="entry name" value="FlhG"/>
</dbReference>
<dbReference type="CDD" id="cd02038">
    <property type="entry name" value="FlhG-like"/>
    <property type="match status" value="1"/>
</dbReference>
<dbReference type="RefSeq" id="WP_033843515.1">
    <property type="nucleotide sequence ID" value="NZ_AP022557.1"/>
</dbReference>
<evidence type="ECO:0000256" key="2">
    <source>
        <dbReference type="ARBA" id="ARBA00022840"/>
    </source>
</evidence>
<protein>
    <submittedName>
        <fullName evidence="3">Flagellum site-determining protein YlxH</fullName>
    </submittedName>
</protein>
<dbReference type="InterPro" id="IPR033756">
    <property type="entry name" value="YlxH/NBP35"/>
</dbReference>
<dbReference type="GO" id="GO:0051782">
    <property type="term" value="P:negative regulation of cell division"/>
    <property type="evidence" value="ECO:0007669"/>
    <property type="project" value="TreeGrafter"/>
</dbReference>
<gene>
    <name evidence="3" type="primary">ylxH</name>
    <name evidence="3" type="ORF">GsuE55_15030</name>
</gene>
<proteinExistence type="predicted"/>
<keyword evidence="2" id="KW-0067">ATP-binding</keyword>
<sequence>MSDQAEPLRRGLRRRQWAPEPRTIAVTSGKGGVGKSNVSLNFSLSLSQLGARVLLLDMDIGMGNIDILLGQSPSLTLADWVSERMPLAELVKSGPEQLSYIAGGTGAMQWLSIDAAGIDEFLVELQTVASSYDYLLFDMGAGASKEQLYFLRSVDEVFVVTTPEPTAMTDAYAMMKYMHGSSCQAPFSVIVNRAAKEWEGHEVFGRLKHAADRFFNKDISLLGIVPEDRAVARAVASQTPFLLLEPEAKASRAVRQMAHRYAPGGKREEEPAGRASRFFAKLRQLLLER</sequence>
<dbReference type="GO" id="GO:0016887">
    <property type="term" value="F:ATP hydrolysis activity"/>
    <property type="evidence" value="ECO:0007669"/>
    <property type="project" value="TreeGrafter"/>
</dbReference>
<name>A0A679FL60_9BACL</name>
<dbReference type="InterPro" id="IPR050625">
    <property type="entry name" value="ParA/MinD_ATPase"/>
</dbReference>